<reference evidence="6" key="1">
    <citation type="submission" date="2023-05" db="EMBL/GenBank/DDBJ databases">
        <authorList>
            <person name="Huff M."/>
        </authorList>
    </citation>
    <scope>NUCLEOTIDE SEQUENCE</scope>
</reference>
<name>A0AAD1ZFR8_9LAMI</name>
<evidence type="ECO:0000259" key="5">
    <source>
        <dbReference type="PROSITE" id="PS50089"/>
    </source>
</evidence>
<keyword evidence="7" id="KW-1185">Reference proteome</keyword>
<feature type="domain" description="RING-type" evidence="5">
    <location>
        <begin position="56"/>
        <end position="105"/>
    </location>
</feature>
<dbReference type="InterPro" id="IPR018957">
    <property type="entry name" value="Znf_C3HC4_RING-type"/>
</dbReference>
<dbReference type="PANTHER" id="PTHR47692">
    <property type="entry name" value="RING/U-BOX SUPERFAMILY PROTEIN"/>
    <property type="match status" value="1"/>
</dbReference>
<dbReference type="Proteomes" id="UP000834106">
    <property type="component" value="Chromosome 10"/>
</dbReference>
<dbReference type="PROSITE" id="PS00518">
    <property type="entry name" value="ZF_RING_1"/>
    <property type="match status" value="1"/>
</dbReference>
<dbReference type="InterPro" id="IPR013083">
    <property type="entry name" value="Znf_RING/FYVE/PHD"/>
</dbReference>
<keyword evidence="1" id="KW-0479">Metal-binding</keyword>
<dbReference type="GO" id="GO:0008270">
    <property type="term" value="F:zinc ion binding"/>
    <property type="evidence" value="ECO:0007669"/>
    <property type="project" value="UniProtKB-KW"/>
</dbReference>
<protein>
    <recommendedName>
        <fullName evidence="5">RING-type domain-containing protein</fullName>
    </recommendedName>
</protein>
<dbReference type="SUPFAM" id="SSF57850">
    <property type="entry name" value="RING/U-box"/>
    <property type="match status" value="1"/>
</dbReference>
<evidence type="ECO:0000313" key="6">
    <source>
        <dbReference type="EMBL" id="CAI9768962.1"/>
    </source>
</evidence>
<evidence type="ECO:0000256" key="3">
    <source>
        <dbReference type="ARBA" id="ARBA00022833"/>
    </source>
</evidence>
<proteinExistence type="predicted"/>
<dbReference type="Pfam" id="PF00097">
    <property type="entry name" value="zf-C3HC4"/>
    <property type="match status" value="1"/>
</dbReference>
<gene>
    <name evidence="6" type="ORF">FPE_LOCUS17328</name>
</gene>
<dbReference type="PANTHER" id="PTHR47692:SF2">
    <property type="entry name" value="ZINC FINGER RING-TYPE DOMAIN CONTAINING PROTEIN"/>
    <property type="match status" value="1"/>
</dbReference>
<keyword evidence="3" id="KW-0862">Zinc</keyword>
<dbReference type="PROSITE" id="PS50089">
    <property type="entry name" value="ZF_RING_2"/>
    <property type="match status" value="1"/>
</dbReference>
<dbReference type="Gene3D" id="3.30.40.10">
    <property type="entry name" value="Zinc/RING finger domain, C3HC4 (zinc finger)"/>
    <property type="match status" value="1"/>
</dbReference>
<keyword evidence="2 4" id="KW-0863">Zinc-finger</keyword>
<evidence type="ECO:0000313" key="7">
    <source>
        <dbReference type="Proteomes" id="UP000834106"/>
    </source>
</evidence>
<evidence type="ECO:0000256" key="4">
    <source>
        <dbReference type="PROSITE-ProRule" id="PRU00175"/>
    </source>
</evidence>
<accession>A0AAD1ZFR8</accession>
<dbReference type="InterPro" id="IPR017907">
    <property type="entry name" value="Znf_RING_CS"/>
</dbReference>
<evidence type="ECO:0000256" key="1">
    <source>
        <dbReference type="ARBA" id="ARBA00022723"/>
    </source>
</evidence>
<dbReference type="InterPro" id="IPR001841">
    <property type="entry name" value="Znf_RING"/>
</dbReference>
<dbReference type="AlphaFoldDB" id="A0AAD1ZFR8"/>
<dbReference type="EMBL" id="OU503045">
    <property type="protein sequence ID" value="CAI9768962.1"/>
    <property type="molecule type" value="Genomic_DNA"/>
</dbReference>
<evidence type="ECO:0000256" key="2">
    <source>
        <dbReference type="ARBA" id="ARBA00022771"/>
    </source>
</evidence>
<organism evidence="6 7">
    <name type="scientific">Fraxinus pennsylvanica</name>
    <dbReference type="NCBI Taxonomy" id="56036"/>
    <lineage>
        <taxon>Eukaryota</taxon>
        <taxon>Viridiplantae</taxon>
        <taxon>Streptophyta</taxon>
        <taxon>Embryophyta</taxon>
        <taxon>Tracheophyta</taxon>
        <taxon>Spermatophyta</taxon>
        <taxon>Magnoliopsida</taxon>
        <taxon>eudicotyledons</taxon>
        <taxon>Gunneridae</taxon>
        <taxon>Pentapetalae</taxon>
        <taxon>asterids</taxon>
        <taxon>lamiids</taxon>
        <taxon>Lamiales</taxon>
        <taxon>Oleaceae</taxon>
        <taxon>Oleeae</taxon>
        <taxon>Fraxinus</taxon>
    </lineage>
</organism>
<dbReference type="SMART" id="SM00184">
    <property type="entry name" value="RING"/>
    <property type="match status" value="1"/>
</dbReference>
<sequence length="304" mass="35731">MKDPKRSLRTGWLISLIRKYEYELNPQYLPLWLPMAEDERSLVEPIKGSSSDPNPCPICLGPITQDSYLDQCFHKFCFNCIVRWTNTIASKHSPGPSSLKCPLCKTENLSIIYGYDGSSFQQHYINRDLRNSEFFSEAHRYRLKCYYTEPGNLADKLNVSSYWKSLKYRQQNHWLHDWLRREIQAVTQEEDVDIIVHHVLGVIDSFRRDEVKHSNISPATKREEFKLLVFQAVEPFLVGRSDRFVNELELFLASGLKIDAFDRVYIKHLHWKIPEISEEETDETPEHEPAVPYLYILDQDSDDN</sequence>